<sequence length="247" mass="27707">MNFDVTVFWDALTSWHFFRGACITLVLALVSHSVGILISIPCALALDGPPNAWRTTLRGVLSVFRGAPTLLQLLFVWNALPQFFPVFREEWFTPFIAAWIALSINEAAYQVEINRAALKAVDKGQYAAGHALGLSRWHIFRYVIMPQAARIAVPPTANEFITLLKITSLASVISLQELMAVTSQTVSTTFQFSEYYAVALVYYLVMVYTLTWMQGGLERRLAWDSHTGTSSKSVGLVQRTLARMRRI</sequence>
<feature type="domain" description="ABC transmembrane type-1" evidence="10">
    <location>
        <begin position="21"/>
        <end position="213"/>
    </location>
</feature>
<dbReference type="InterPro" id="IPR010065">
    <property type="entry name" value="AA_ABC_transptr_permease_3TM"/>
</dbReference>
<keyword evidence="3 9" id="KW-0813">Transport</keyword>
<keyword evidence="6" id="KW-0029">Amino-acid transport</keyword>
<feature type="transmembrane region" description="Helical" evidence="9">
    <location>
        <begin position="195"/>
        <end position="213"/>
    </location>
</feature>
<dbReference type="PANTHER" id="PTHR30614">
    <property type="entry name" value="MEMBRANE COMPONENT OF AMINO ACID ABC TRANSPORTER"/>
    <property type="match status" value="1"/>
</dbReference>
<organism evidence="11 12">
    <name type="scientific">Metapseudomonas lalkuanensis</name>
    <dbReference type="NCBI Taxonomy" id="2604832"/>
    <lineage>
        <taxon>Bacteria</taxon>
        <taxon>Pseudomonadati</taxon>
        <taxon>Pseudomonadota</taxon>
        <taxon>Gammaproteobacteria</taxon>
        <taxon>Pseudomonadales</taxon>
        <taxon>Pseudomonadaceae</taxon>
        <taxon>Metapseudomonas</taxon>
    </lineage>
</organism>
<keyword evidence="5 9" id="KW-0812">Transmembrane</keyword>
<dbReference type="Proteomes" id="UP000327179">
    <property type="component" value="Chromosome"/>
</dbReference>
<dbReference type="AlphaFoldDB" id="A0A5J6QTN4"/>
<keyword evidence="7 9" id="KW-1133">Transmembrane helix</keyword>
<evidence type="ECO:0000256" key="1">
    <source>
        <dbReference type="ARBA" id="ARBA00004429"/>
    </source>
</evidence>
<evidence type="ECO:0000313" key="12">
    <source>
        <dbReference type="Proteomes" id="UP000327179"/>
    </source>
</evidence>
<dbReference type="Pfam" id="PF00528">
    <property type="entry name" value="BPD_transp_1"/>
    <property type="match status" value="1"/>
</dbReference>
<keyword evidence="4" id="KW-1003">Cell membrane</keyword>
<evidence type="ECO:0000256" key="2">
    <source>
        <dbReference type="ARBA" id="ARBA00010072"/>
    </source>
</evidence>
<evidence type="ECO:0000313" key="11">
    <source>
        <dbReference type="EMBL" id="QEY64089.1"/>
    </source>
</evidence>
<keyword evidence="12" id="KW-1185">Reference proteome</keyword>
<dbReference type="PANTHER" id="PTHR30614:SF0">
    <property type="entry name" value="L-CYSTINE TRANSPORT SYSTEM PERMEASE PROTEIN TCYL"/>
    <property type="match status" value="1"/>
</dbReference>
<evidence type="ECO:0000256" key="3">
    <source>
        <dbReference type="ARBA" id="ARBA00022448"/>
    </source>
</evidence>
<accession>A0A5J6QTN4</accession>
<feature type="transmembrane region" description="Helical" evidence="9">
    <location>
        <begin position="17"/>
        <end position="46"/>
    </location>
</feature>
<dbReference type="RefSeq" id="WP_151135390.1">
    <property type="nucleotide sequence ID" value="NZ_CP043311.1"/>
</dbReference>
<dbReference type="Gene3D" id="1.10.3720.10">
    <property type="entry name" value="MetI-like"/>
    <property type="match status" value="1"/>
</dbReference>
<dbReference type="InterPro" id="IPR043429">
    <property type="entry name" value="ArtM/GltK/GlnP/TcyL/YhdX-like"/>
</dbReference>
<dbReference type="InterPro" id="IPR035906">
    <property type="entry name" value="MetI-like_sf"/>
</dbReference>
<dbReference type="PROSITE" id="PS50928">
    <property type="entry name" value="ABC_TM1"/>
    <property type="match status" value="1"/>
</dbReference>
<dbReference type="InterPro" id="IPR000515">
    <property type="entry name" value="MetI-like"/>
</dbReference>
<evidence type="ECO:0000256" key="6">
    <source>
        <dbReference type="ARBA" id="ARBA00022970"/>
    </source>
</evidence>
<evidence type="ECO:0000259" key="10">
    <source>
        <dbReference type="PROSITE" id="PS50928"/>
    </source>
</evidence>
<proteinExistence type="inferred from homology"/>
<dbReference type="GO" id="GO:0043190">
    <property type="term" value="C:ATP-binding cassette (ABC) transporter complex"/>
    <property type="evidence" value="ECO:0007669"/>
    <property type="project" value="InterPro"/>
</dbReference>
<keyword evidence="8 9" id="KW-0472">Membrane</keyword>
<evidence type="ECO:0000256" key="8">
    <source>
        <dbReference type="ARBA" id="ARBA00023136"/>
    </source>
</evidence>
<dbReference type="GO" id="GO:0022857">
    <property type="term" value="F:transmembrane transporter activity"/>
    <property type="evidence" value="ECO:0007669"/>
    <property type="project" value="InterPro"/>
</dbReference>
<name>A0A5J6QTN4_9GAMM</name>
<evidence type="ECO:0000256" key="9">
    <source>
        <dbReference type="RuleBase" id="RU363032"/>
    </source>
</evidence>
<evidence type="ECO:0000256" key="5">
    <source>
        <dbReference type="ARBA" id="ARBA00022692"/>
    </source>
</evidence>
<reference evidence="11 12" key="1">
    <citation type="submission" date="2019-08" db="EMBL/GenBank/DDBJ databases">
        <title>Whole-genome Sequencing of e-waste polymer degrading bacterium Pseudomonas sp. strain PE08.</title>
        <authorList>
            <person name="Kirdat K."/>
            <person name="Debbarma P."/>
            <person name="Narawade N."/>
            <person name="Suyal D."/>
            <person name="Thorat V."/>
            <person name="Shouche Y."/>
            <person name="Goel R."/>
            <person name="Yadav A."/>
        </authorList>
    </citation>
    <scope>NUCLEOTIDE SEQUENCE [LARGE SCALE GENOMIC DNA]</scope>
    <source>
        <strain evidence="11 12">PE08</strain>
    </source>
</reference>
<dbReference type="NCBIfam" id="TIGR01726">
    <property type="entry name" value="HEQRo_perm_3TM"/>
    <property type="match status" value="1"/>
</dbReference>
<dbReference type="KEGG" id="plal:FXN65_19260"/>
<protein>
    <submittedName>
        <fullName evidence="11">Amino acid ABC transporter permease</fullName>
    </submittedName>
</protein>
<dbReference type="CDD" id="cd06261">
    <property type="entry name" value="TM_PBP2"/>
    <property type="match status" value="1"/>
</dbReference>
<evidence type="ECO:0000256" key="7">
    <source>
        <dbReference type="ARBA" id="ARBA00022989"/>
    </source>
</evidence>
<comment type="subcellular location">
    <subcellularLocation>
        <location evidence="1">Cell inner membrane</location>
        <topology evidence="1">Multi-pass membrane protein</topology>
    </subcellularLocation>
    <subcellularLocation>
        <location evidence="9">Cell membrane</location>
        <topology evidence="9">Multi-pass membrane protein</topology>
    </subcellularLocation>
</comment>
<evidence type="ECO:0000256" key="4">
    <source>
        <dbReference type="ARBA" id="ARBA00022475"/>
    </source>
</evidence>
<dbReference type="GO" id="GO:0006865">
    <property type="term" value="P:amino acid transport"/>
    <property type="evidence" value="ECO:0007669"/>
    <property type="project" value="UniProtKB-KW"/>
</dbReference>
<comment type="similarity">
    <text evidence="2">Belongs to the binding-protein-dependent transport system permease family. HisMQ subfamily.</text>
</comment>
<dbReference type="EMBL" id="CP043311">
    <property type="protein sequence ID" value="QEY64089.1"/>
    <property type="molecule type" value="Genomic_DNA"/>
</dbReference>
<gene>
    <name evidence="11" type="ORF">FXN65_19260</name>
</gene>
<dbReference type="SUPFAM" id="SSF161098">
    <property type="entry name" value="MetI-like"/>
    <property type="match status" value="1"/>
</dbReference>